<protein>
    <submittedName>
        <fullName evidence="1">Glycolipid-binding domain-containing protein</fullName>
    </submittedName>
</protein>
<organism evidence="1 2">
    <name type="scientific">Dietzia aerolata</name>
    <dbReference type="NCBI Taxonomy" id="595984"/>
    <lineage>
        <taxon>Bacteria</taxon>
        <taxon>Bacillati</taxon>
        <taxon>Actinomycetota</taxon>
        <taxon>Actinomycetes</taxon>
        <taxon>Mycobacteriales</taxon>
        <taxon>Dietziaceae</taxon>
        <taxon>Dietzia</taxon>
    </lineage>
</organism>
<proteinExistence type="predicted"/>
<sequence>MNASQSPAPLSEAQRASAPRMYTWISETGRVIEQVRVVPKGDTIRARGRIVSATHSDHDAFTVEYEAEVAADHSPRRVRLTSTTEAYERTIDLVRDAEGAWLLDDPTDTRSRVGGDGIKDVDVTYSVFFASLMIRRLGLDTQQGSEEANVLSVDSLTLEVTEDTVTMSSDDEHVHGITATASTSATVDPDGMILEVPGLSRRV</sequence>
<gene>
    <name evidence="1" type="ORF">ACFFVD_16705</name>
</gene>
<dbReference type="InterPro" id="IPR009467">
    <property type="entry name" value="Glycolipid-bd_prot_put"/>
</dbReference>
<dbReference type="RefSeq" id="WP_338403481.1">
    <property type="nucleotide sequence ID" value="NZ_JAALDM010000031.1"/>
</dbReference>
<name>A0ABV5JUF6_9ACTN</name>
<dbReference type="EMBL" id="JBHMDY010000032">
    <property type="protein sequence ID" value="MFB9261424.1"/>
    <property type="molecule type" value="Genomic_DNA"/>
</dbReference>
<dbReference type="Pfam" id="PF06475">
    <property type="entry name" value="Glycolipid_bind"/>
    <property type="match status" value="1"/>
</dbReference>
<dbReference type="SUPFAM" id="SSF159275">
    <property type="entry name" value="PA1994-like"/>
    <property type="match status" value="1"/>
</dbReference>
<accession>A0ABV5JUF6</accession>
<comment type="caution">
    <text evidence="1">The sequence shown here is derived from an EMBL/GenBank/DDBJ whole genome shotgun (WGS) entry which is preliminary data.</text>
</comment>
<reference evidence="1 2" key="1">
    <citation type="submission" date="2024-09" db="EMBL/GenBank/DDBJ databases">
        <authorList>
            <person name="Sun Q."/>
            <person name="Mori K."/>
        </authorList>
    </citation>
    <scope>NUCLEOTIDE SEQUENCE [LARGE SCALE GENOMIC DNA]</scope>
    <source>
        <strain evidence="1 2">CCM 7659</strain>
    </source>
</reference>
<evidence type="ECO:0000313" key="1">
    <source>
        <dbReference type="EMBL" id="MFB9261424.1"/>
    </source>
</evidence>
<evidence type="ECO:0000313" key="2">
    <source>
        <dbReference type="Proteomes" id="UP001589700"/>
    </source>
</evidence>
<dbReference type="Proteomes" id="UP001589700">
    <property type="component" value="Unassembled WGS sequence"/>
</dbReference>
<keyword evidence="2" id="KW-1185">Reference proteome</keyword>